<dbReference type="Pfam" id="PF00023">
    <property type="entry name" value="Ank"/>
    <property type="match status" value="1"/>
</dbReference>
<comment type="caution">
    <text evidence="5">The sequence shown here is derived from an EMBL/GenBank/DDBJ whole genome shotgun (WGS) entry which is preliminary data.</text>
</comment>
<dbReference type="PROSITE" id="PS50297">
    <property type="entry name" value="ANK_REP_REGION"/>
    <property type="match status" value="2"/>
</dbReference>
<organism evidence="5 6">
    <name type="scientific">Fusarium sporotrichioides</name>
    <dbReference type="NCBI Taxonomy" id="5514"/>
    <lineage>
        <taxon>Eukaryota</taxon>
        <taxon>Fungi</taxon>
        <taxon>Dikarya</taxon>
        <taxon>Ascomycota</taxon>
        <taxon>Pezizomycotina</taxon>
        <taxon>Sordariomycetes</taxon>
        <taxon>Hypocreomycetidae</taxon>
        <taxon>Hypocreales</taxon>
        <taxon>Nectriaceae</taxon>
        <taxon>Fusarium</taxon>
    </lineage>
</organism>
<dbReference type="SMART" id="SM00248">
    <property type="entry name" value="ANK"/>
    <property type="match status" value="5"/>
</dbReference>
<evidence type="ECO:0000313" key="6">
    <source>
        <dbReference type="Proteomes" id="UP000266152"/>
    </source>
</evidence>
<dbReference type="InterPro" id="IPR002110">
    <property type="entry name" value="Ankyrin_rpt"/>
</dbReference>
<dbReference type="PROSITE" id="PS50181">
    <property type="entry name" value="FBOX"/>
    <property type="match status" value="1"/>
</dbReference>
<dbReference type="AlphaFoldDB" id="A0A395RKD4"/>
<dbReference type="PANTHER" id="PTHR24198:SF165">
    <property type="entry name" value="ANKYRIN REPEAT-CONTAINING PROTEIN-RELATED"/>
    <property type="match status" value="1"/>
</dbReference>
<dbReference type="STRING" id="5514.A0A395RKD4"/>
<evidence type="ECO:0000256" key="3">
    <source>
        <dbReference type="PROSITE-ProRule" id="PRU00023"/>
    </source>
</evidence>
<keyword evidence="1" id="KW-0677">Repeat</keyword>
<feature type="domain" description="F-box" evidence="4">
    <location>
        <begin position="1"/>
        <end position="47"/>
    </location>
</feature>
<dbReference type="PROSITE" id="PS50088">
    <property type="entry name" value="ANK_REPEAT"/>
    <property type="match status" value="2"/>
</dbReference>
<keyword evidence="2 3" id="KW-0040">ANK repeat</keyword>
<evidence type="ECO:0000313" key="5">
    <source>
        <dbReference type="EMBL" id="RGP60567.1"/>
    </source>
</evidence>
<dbReference type="Pfam" id="PF12796">
    <property type="entry name" value="Ank_2"/>
    <property type="match status" value="1"/>
</dbReference>
<dbReference type="InterPro" id="IPR001810">
    <property type="entry name" value="F-box_dom"/>
</dbReference>
<reference evidence="5 6" key="1">
    <citation type="journal article" date="2018" name="PLoS Pathog.">
        <title>Evolution of structural diversity of trichothecenes, a family of toxins produced by plant pathogenic and entomopathogenic fungi.</title>
        <authorList>
            <person name="Proctor R.H."/>
            <person name="McCormick S.P."/>
            <person name="Kim H.S."/>
            <person name="Cardoza R.E."/>
            <person name="Stanley A.M."/>
            <person name="Lindo L."/>
            <person name="Kelly A."/>
            <person name="Brown D.W."/>
            <person name="Lee T."/>
            <person name="Vaughan M.M."/>
            <person name="Alexander N.J."/>
            <person name="Busman M."/>
            <person name="Gutierrez S."/>
        </authorList>
    </citation>
    <scope>NUCLEOTIDE SEQUENCE [LARGE SCALE GENOMIC DNA]</scope>
    <source>
        <strain evidence="5 6">NRRL 3299</strain>
    </source>
</reference>
<evidence type="ECO:0000256" key="1">
    <source>
        <dbReference type="ARBA" id="ARBA00022737"/>
    </source>
</evidence>
<dbReference type="Gene3D" id="1.25.40.20">
    <property type="entry name" value="Ankyrin repeat-containing domain"/>
    <property type="match status" value="2"/>
</dbReference>
<dbReference type="PANTHER" id="PTHR24198">
    <property type="entry name" value="ANKYRIN REPEAT AND PROTEIN KINASE DOMAIN-CONTAINING PROTEIN"/>
    <property type="match status" value="1"/>
</dbReference>
<name>A0A395RKD4_FUSSP</name>
<dbReference type="InterPro" id="IPR036770">
    <property type="entry name" value="Ankyrin_rpt-contain_sf"/>
</dbReference>
<dbReference type="Proteomes" id="UP000266152">
    <property type="component" value="Unassembled WGS sequence"/>
</dbReference>
<protein>
    <submittedName>
        <fullName evidence="5">Ankyrin repeat domain protein</fullName>
    </submittedName>
</protein>
<feature type="repeat" description="ANK" evidence="3">
    <location>
        <begin position="202"/>
        <end position="226"/>
    </location>
</feature>
<dbReference type="SUPFAM" id="SSF48403">
    <property type="entry name" value="Ankyrin repeat"/>
    <property type="match status" value="1"/>
</dbReference>
<feature type="repeat" description="ANK" evidence="3">
    <location>
        <begin position="105"/>
        <end position="134"/>
    </location>
</feature>
<sequence length="316" mass="35070">MTSLTSLPPEILLQIIESCQTSHALSSLAQTSQALYTLITPLLYKRQLANADHHVTFHAAKHGNLQALKNVHRYMTLRVYKCSKGDYDTGVFGAEKQKRNGWFWTPLHEAVRSGNVETVRWLLDHGVDINAPSLHFHDIDMGITEGRYHIDFGDRLSFHILPLVTFSPLITSIYHRHPNITELLLEMGASIQINDVRKLQPCGTTALHVAVINANITTLKLLIERGHAGPNDLDAGGFPPLVWAALNVSADPQVRESIKTLVELGADLNHVMPCDPWLGSNHNMVTFLTKRGKPDAAQELINFGASVVDTSIPRVH</sequence>
<evidence type="ECO:0000259" key="4">
    <source>
        <dbReference type="PROSITE" id="PS50181"/>
    </source>
</evidence>
<gene>
    <name evidence="5" type="ORF">FSPOR_10534</name>
</gene>
<evidence type="ECO:0000256" key="2">
    <source>
        <dbReference type="ARBA" id="ARBA00023043"/>
    </source>
</evidence>
<keyword evidence="6" id="KW-1185">Reference proteome</keyword>
<accession>A0A395RKD4</accession>
<dbReference type="EMBL" id="PXOF01000184">
    <property type="protein sequence ID" value="RGP60567.1"/>
    <property type="molecule type" value="Genomic_DNA"/>
</dbReference>
<proteinExistence type="predicted"/>